<proteinExistence type="predicted"/>
<evidence type="ECO:0000259" key="2">
    <source>
        <dbReference type="Pfam" id="PF09648"/>
    </source>
</evidence>
<dbReference type="OrthoDB" id="2388036at2"/>
<keyword evidence="1" id="KW-0472">Membrane</keyword>
<feature type="domain" description="Regulatory protein YycH-like" evidence="2">
    <location>
        <begin position="31"/>
        <end position="262"/>
    </location>
</feature>
<keyword evidence="4" id="KW-1185">Reference proteome</keyword>
<name>A0A4Q0I4Y7_9FIRM</name>
<keyword evidence="1" id="KW-0812">Transmembrane</keyword>
<dbReference type="GO" id="GO:0016020">
    <property type="term" value="C:membrane"/>
    <property type="evidence" value="ECO:0007669"/>
    <property type="project" value="InterPro"/>
</dbReference>
<evidence type="ECO:0000256" key="1">
    <source>
        <dbReference type="SAM" id="Phobius"/>
    </source>
</evidence>
<protein>
    <recommendedName>
        <fullName evidence="2">Regulatory protein YycH-like domain-containing protein</fullName>
    </recommendedName>
</protein>
<reference evidence="4" key="1">
    <citation type="submission" date="2018-11" db="EMBL/GenBank/DDBJ databases">
        <title>Genome sequencing of a novel mesophilic and cellulolytic organism within the genus Hungateiclostridium.</title>
        <authorList>
            <person name="Rettenmaier R."/>
            <person name="Liebl W."/>
            <person name="Zverlov V."/>
        </authorList>
    </citation>
    <scope>NUCLEOTIDE SEQUENCE [LARGE SCALE GENOMIC DNA]</scope>
    <source>
        <strain evidence="4">N2K1</strain>
    </source>
</reference>
<feature type="transmembrane region" description="Helical" evidence="1">
    <location>
        <begin position="9"/>
        <end position="29"/>
    </location>
</feature>
<evidence type="ECO:0000313" key="3">
    <source>
        <dbReference type="EMBL" id="RXE58012.1"/>
    </source>
</evidence>
<dbReference type="InterPro" id="IPR018604">
    <property type="entry name" value="YycI-like"/>
</dbReference>
<dbReference type="Pfam" id="PF09648">
    <property type="entry name" value="YycI"/>
    <property type="match status" value="1"/>
</dbReference>
<sequence>MDWAKTKSIFIILFFLLNVFLTIILIYTIDNDSITKDTIYDARQALAERGVAITCDIPNFNGSMGTLTYDDMSLDKEKIIKNLSGRLEIKDGSKELDFLDEYSIVFRDGKPESAVPGLNNAEGILNFVSNVLKGTEIPVMDYHLDMIEEKDSQKTYIFKQKYKGLWIHENYIAVGLIDGGVTYLELRYRKIDSIISSKKVMPVHQVLIRHYDTIKNITITKIDLGFKEHKMGDGSRELDDIPVWRIEYEDKGKKQNKFFKAYDGTEIE</sequence>
<dbReference type="AlphaFoldDB" id="A0A4Q0I4Y7"/>
<comment type="caution">
    <text evidence="3">The sequence shown here is derived from an EMBL/GenBank/DDBJ whole genome shotgun (WGS) entry which is preliminary data.</text>
</comment>
<dbReference type="RefSeq" id="WP_128706357.1">
    <property type="nucleotide sequence ID" value="NZ_RLII01000027.1"/>
</dbReference>
<dbReference type="EMBL" id="RLII01000027">
    <property type="protein sequence ID" value="RXE58012.1"/>
    <property type="molecule type" value="Genomic_DNA"/>
</dbReference>
<dbReference type="Proteomes" id="UP000289166">
    <property type="component" value="Unassembled WGS sequence"/>
</dbReference>
<gene>
    <name evidence="3" type="ORF">EFD62_14625</name>
</gene>
<keyword evidence="1" id="KW-1133">Transmembrane helix</keyword>
<accession>A0A4Q0I4Y7</accession>
<organism evidence="3 4">
    <name type="scientific">Acetivibrio mesophilus</name>
    <dbReference type="NCBI Taxonomy" id="2487273"/>
    <lineage>
        <taxon>Bacteria</taxon>
        <taxon>Bacillati</taxon>
        <taxon>Bacillota</taxon>
        <taxon>Clostridia</taxon>
        <taxon>Eubacteriales</taxon>
        <taxon>Oscillospiraceae</taxon>
        <taxon>Acetivibrio</taxon>
    </lineage>
</organism>
<evidence type="ECO:0000313" key="4">
    <source>
        <dbReference type="Proteomes" id="UP000289166"/>
    </source>
</evidence>